<dbReference type="InterPro" id="IPR009057">
    <property type="entry name" value="Homeodomain-like_sf"/>
</dbReference>
<gene>
    <name evidence="7" type="ORF">IDH45_11150</name>
</gene>
<feature type="region of interest" description="Disordered" evidence="4">
    <location>
        <begin position="474"/>
        <end position="500"/>
    </location>
</feature>
<evidence type="ECO:0000313" key="7">
    <source>
        <dbReference type="EMBL" id="MBD2862540.1"/>
    </source>
</evidence>
<keyword evidence="5" id="KW-1133">Transmembrane helix</keyword>
<sequence>MASGWKAHRHSFFTKLLLAFLIVGSVPFLFHMFASNIFIGSIRSEIVKNTDLRMNYSVAKYEDHFRKLEEAVAPFLNSSRFAAITGEADKYGYFNAVNALREEFAKLSSASNNLYVHNVFIAFQDKDLLIDKTGLVPAKDFYMRQYMHSDYGEAFWSEPFREPYRSRIFPAVRFDKEQLDGSHEQTGLYFPIIFKHKINQTFYIGVLLDAEALSRSYSLSGSDVFQISGPDGRLLYSSDRASVVNAANATSLPQTGTGTGTDGGYFTESGNYIFQIHGQATGLSYVNFVPNEQITAQLHRLNAVWLVLLVLSVLVSFLLSVILSFKFKQPIQKLVHSLQRSSPDIQLRSTISEFKLIGDRLQDLIASGNRIRDDLHQKTKMLEKYGYLDLVKRINVNHKDVRSLVDTSKPFYFILFQIERTRRFRELGIGDQQLTGYIVEFINLSMQQRFPGAITAQSEKDLLFAIVFAETAGSDGESTPDVYEENSGRETEVAGSKRDRGDGADGFGLCVELMDQLARMKQVFDRDGGFYYLTVAFNPSLRSASEFTAAYEDGMELLRQRRLEPLTQIVREKHPVRDDLHFSPAEEREFAASLQSGHASAAVELVRRMLHRVGKADATAWQYRQFAQEIVSKLLMALTAQRIDPVEWHGETPIYELARDLATAEEYADFLDTWTRRAAALIEGKLSETDPILDFIRRYVESHYGEDIQQETVAGKLNISAGYMCNYIKSRSGVTFTDLLNDVRVNKAKEMLEATDCKINEVASLVGYQNANSFTRMFRKLTGLTPLEYRRERRMAAEG</sequence>
<comment type="caution">
    <text evidence="7">The sequence shown here is derived from an EMBL/GenBank/DDBJ whole genome shotgun (WGS) entry which is preliminary data.</text>
</comment>
<dbReference type="InterPro" id="IPR018060">
    <property type="entry name" value="HTH_AraC"/>
</dbReference>
<keyword evidence="1" id="KW-0805">Transcription regulation</keyword>
<dbReference type="GO" id="GO:0003700">
    <property type="term" value="F:DNA-binding transcription factor activity"/>
    <property type="evidence" value="ECO:0007669"/>
    <property type="project" value="InterPro"/>
</dbReference>
<dbReference type="AlphaFoldDB" id="A0A927CAX3"/>
<proteinExistence type="predicted"/>
<dbReference type="Pfam" id="PF12833">
    <property type="entry name" value="HTH_18"/>
    <property type="match status" value="1"/>
</dbReference>
<dbReference type="PANTHER" id="PTHR43280:SF2">
    <property type="entry name" value="HTH-TYPE TRANSCRIPTIONAL REGULATOR EXSA"/>
    <property type="match status" value="1"/>
</dbReference>
<evidence type="ECO:0000256" key="5">
    <source>
        <dbReference type="SAM" id="Phobius"/>
    </source>
</evidence>
<evidence type="ECO:0000256" key="2">
    <source>
        <dbReference type="ARBA" id="ARBA00023125"/>
    </source>
</evidence>
<dbReference type="PANTHER" id="PTHR43280">
    <property type="entry name" value="ARAC-FAMILY TRANSCRIPTIONAL REGULATOR"/>
    <property type="match status" value="1"/>
</dbReference>
<dbReference type="InterPro" id="IPR018062">
    <property type="entry name" value="HTH_AraC-typ_CS"/>
</dbReference>
<feature type="domain" description="HTH araC/xylS-type" evidence="6">
    <location>
        <begin position="694"/>
        <end position="792"/>
    </location>
</feature>
<accession>A0A927CAX3</accession>
<evidence type="ECO:0000259" key="6">
    <source>
        <dbReference type="PROSITE" id="PS01124"/>
    </source>
</evidence>
<dbReference type="PRINTS" id="PR00032">
    <property type="entry name" value="HTHARAC"/>
</dbReference>
<dbReference type="Proteomes" id="UP000639396">
    <property type="component" value="Unassembled WGS sequence"/>
</dbReference>
<organism evidence="7 8">
    <name type="scientific">Paenibacillus oceani</name>
    <dbReference type="NCBI Taxonomy" id="2772510"/>
    <lineage>
        <taxon>Bacteria</taxon>
        <taxon>Bacillati</taxon>
        <taxon>Bacillota</taxon>
        <taxon>Bacilli</taxon>
        <taxon>Bacillales</taxon>
        <taxon>Paenibacillaceae</taxon>
        <taxon>Paenibacillus</taxon>
    </lineage>
</organism>
<dbReference type="PROSITE" id="PS00041">
    <property type="entry name" value="HTH_ARAC_FAMILY_1"/>
    <property type="match status" value="1"/>
</dbReference>
<dbReference type="RefSeq" id="WP_190927550.1">
    <property type="nucleotide sequence ID" value="NZ_JACXJA010000013.1"/>
</dbReference>
<dbReference type="PROSITE" id="PS01124">
    <property type="entry name" value="HTH_ARAC_FAMILY_2"/>
    <property type="match status" value="1"/>
</dbReference>
<evidence type="ECO:0000256" key="4">
    <source>
        <dbReference type="SAM" id="MobiDB-lite"/>
    </source>
</evidence>
<feature type="compositionally biased region" description="Basic and acidic residues" evidence="4">
    <location>
        <begin position="486"/>
        <end position="500"/>
    </location>
</feature>
<dbReference type="InterPro" id="IPR020449">
    <property type="entry name" value="Tscrpt_reg_AraC-type_HTH"/>
</dbReference>
<keyword evidence="3" id="KW-0804">Transcription</keyword>
<dbReference type="Gene3D" id="1.10.10.60">
    <property type="entry name" value="Homeodomain-like"/>
    <property type="match status" value="2"/>
</dbReference>
<feature type="transmembrane region" description="Helical" evidence="5">
    <location>
        <begin position="303"/>
        <end position="325"/>
    </location>
</feature>
<feature type="transmembrane region" description="Helical" evidence="5">
    <location>
        <begin position="12"/>
        <end position="34"/>
    </location>
</feature>
<evidence type="ECO:0000313" key="8">
    <source>
        <dbReference type="Proteomes" id="UP000639396"/>
    </source>
</evidence>
<name>A0A927CAX3_9BACL</name>
<evidence type="ECO:0000256" key="3">
    <source>
        <dbReference type="ARBA" id="ARBA00023163"/>
    </source>
</evidence>
<dbReference type="EMBL" id="JACXJA010000013">
    <property type="protein sequence ID" value="MBD2862540.1"/>
    <property type="molecule type" value="Genomic_DNA"/>
</dbReference>
<keyword evidence="5" id="KW-0812">Transmembrane</keyword>
<keyword evidence="5" id="KW-0472">Membrane</keyword>
<protein>
    <submittedName>
        <fullName evidence="7">Helix-turn-helix transcriptional regulator</fullName>
    </submittedName>
</protein>
<keyword evidence="8" id="KW-1185">Reference proteome</keyword>
<dbReference type="SMART" id="SM00342">
    <property type="entry name" value="HTH_ARAC"/>
    <property type="match status" value="1"/>
</dbReference>
<keyword evidence="2" id="KW-0238">DNA-binding</keyword>
<reference evidence="7" key="1">
    <citation type="submission" date="2020-09" db="EMBL/GenBank/DDBJ databases">
        <title>A novel bacterium of genus Paenibacillus, isolated from South China Sea.</title>
        <authorList>
            <person name="Huang H."/>
            <person name="Mo K."/>
            <person name="Hu Y."/>
        </authorList>
    </citation>
    <scope>NUCLEOTIDE SEQUENCE</scope>
    <source>
        <strain evidence="7">IB182363</strain>
    </source>
</reference>
<dbReference type="SUPFAM" id="SSF46689">
    <property type="entry name" value="Homeodomain-like"/>
    <property type="match status" value="1"/>
</dbReference>
<dbReference type="GO" id="GO:0043565">
    <property type="term" value="F:sequence-specific DNA binding"/>
    <property type="evidence" value="ECO:0007669"/>
    <property type="project" value="InterPro"/>
</dbReference>
<evidence type="ECO:0000256" key="1">
    <source>
        <dbReference type="ARBA" id="ARBA00023015"/>
    </source>
</evidence>